<evidence type="ECO:0000313" key="3">
    <source>
        <dbReference type="Proteomes" id="UP000253729"/>
    </source>
</evidence>
<keyword evidence="1" id="KW-0732">Signal</keyword>
<evidence type="ECO:0000313" key="2">
    <source>
        <dbReference type="EMBL" id="RDH26393.1"/>
    </source>
</evidence>
<accession>A0A3F3PI06</accession>
<feature type="non-terminal residue" evidence="2">
    <location>
        <position position="61"/>
    </location>
</feature>
<proteinExistence type="predicted"/>
<keyword evidence="3" id="KW-1185">Reference proteome</keyword>
<evidence type="ECO:0000256" key="1">
    <source>
        <dbReference type="SAM" id="SignalP"/>
    </source>
</evidence>
<dbReference type="GeneID" id="38136856"/>
<feature type="chain" id="PRO_5017765119" evidence="1">
    <location>
        <begin position="22"/>
        <end position="61"/>
    </location>
</feature>
<sequence length="61" mass="6914">MPSRGIWVCSIKMVIALYSTARQPTAEIDPYLPMRTRYDGSRQESLPKAQSRCCPWPAVTV</sequence>
<gene>
    <name evidence="2" type="ORF">BDQ94DRAFT_155614</name>
</gene>
<dbReference type="Proteomes" id="UP000253729">
    <property type="component" value="Unassembled WGS sequence"/>
</dbReference>
<feature type="signal peptide" evidence="1">
    <location>
        <begin position="1"/>
        <end position="21"/>
    </location>
</feature>
<protein>
    <submittedName>
        <fullName evidence="2">Uncharacterized protein</fullName>
    </submittedName>
</protein>
<reference evidence="2 3" key="1">
    <citation type="submission" date="2018-07" db="EMBL/GenBank/DDBJ databases">
        <title>The genomes of Aspergillus section Nigri reveals drivers in fungal speciation.</title>
        <authorList>
            <consortium name="DOE Joint Genome Institute"/>
            <person name="Vesth T.C."/>
            <person name="Nybo J."/>
            <person name="Theobald S."/>
            <person name="Brandl J."/>
            <person name="Frisvad J.C."/>
            <person name="Nielsen K.F."/>
            <person name="Lyhne E.K."/>
            <person name="Kogle M.E."/>
            <person name="Kuo A."/>
            <person name="Riley R."/>
            <person name="Clum A."/>
            <person name="Nolan M."/>
            <person name="Lipzen A."/>
            <person name="Salamov A."/>
            <person name="Henrissat B."/>
            <person name="Wiebenga A."/>
            <person name="De vries R.P."/>
            <person name="Grigoriev I.V."/>
            <person name="Mortensen U.H."/>
            <person name="Andersen M.R."/>
            <person name="Baker S.E."/>
        </authorList>
    </citation>
    <scope>NUCLEOTIDE SEQUENCE [LARGE SCALE GENOMIC DNA]</scope>
    <source>
        <strain evidence="2 3">CBS 139.54b</strain>
    </source>
</reference>
<dbReference type="AlphaFoldDB" id="A0A3F3PI06"/>
<dbReference type="EMBL" id="KZ852154">
    <property type="protein sequence ID" value="RDH26393.1"/>
    <property type="molecule type" value="Genomic_DNA"/>
</dbReference>
<organism evidence="2 3">
    <name type="scientific">Aspergillus welwitschiae</name>
    <dbReference type="NCBI Taxonomy" id="1341132"/>
    <lineage>
        <taxon>Eukaryota</taxon>
        <taxon>Fungi</taxon>
        <taxon>Dikarya</taxon>
        <taxon>Ascomycota</taxon>
        <taxon>Pezizomycotina</taxon>
        <taxon>Eurotiomycetes</taxon>
        <taxon>Eurotiomycetidae</taxon>
        <taxon>Eurotiales</taxon>
        <taxon>Aspergillaceae</taxon>
        <taxon>Aspergillus</taxon>
        <taxon>Aspergillus subgen. Circumdati</taxon>
    </lineage>
</organism>
<name>A0A3F3PI06_9EURO</name>
<dbReference type="RefSeq" id="XP_026619415.1">
    <property type="nucleotide sequence ID" value="XM_026768500.1"/>
</dbReference>